<dbReference type="AlphaFoldDB" id="A0A5C6FCA8"/>
<accession>A0A5C6FCA8</accession>
<dbReference type="EMBL" id="SJPW01000002">
    <property type="protein sequence ID" value="TWU59088.1"/>
    <property type="molecule type" value="Genomic_DNA"/>
</dbReference>
<sequence>MNDWQMDSSPTEKTPGRAGNRDDNDIETVRITTGARLHFGLLDTAAPFGGVGVMVDQPSTQITVRPHSHFEALGRIAQRANEIARGWSDRIGRDTLPSCRVEATQTAAAHCGLGSGTQLAMAIAEGIARFEGIEMPLEELAVDVAGRGKRSAVGVHGYIRGGLISENADSPTSLNPICDRIELPEAWRVLVVRPAVSAQPISGEAEIKQFAALGSAVASAKSHLKDVLANQIVPAAEAGDLDGFTDAIHRYNLASGMLFANVQGGPYHGDDVARLIAQLIEAGGRGVGQSSWGPGVFTWFDSAESMDRFAERLPPHAHVIAKSQPLNRGRSLG</sequence>
<dbReference type="Proteomes" id="UP000318288">
    <property type="component" value="Unassembled WGS sequence"/>
</dbReference>
<dbReference type="RefSeq" id="WP_146456439.1">
    <property type="nucleotide sequence ID" value="NZ_SJPW01000002.1"/>
</dbReference>
<keyword evidence="9" id="KW-1185">Reference proteome</keyword>
<dbReference type="OrthoDB" id="1492801at2"/>
<feature type="region of interest" description="Disordered" evidence="5">
    <location>
        <begin position="1"/>
        <end position="26"/>
    </location>
</feature>
<keyword evidence="3" id="KW-0418">Kinase</keyword>
<dbReference type="PANTHER" id="PTHR20861">
    <property type="entry name" value="HOMOSERINE/4-DIPHOSPHOCYTIDYL-2-C-METHYL-D-ERYTHRITOL KINASE"/>
    <property type="match status" value="1"/>
</dbReference>
<evidence type="ECO:0000259" key="6">
    <source>
        <dbReference type="Pfam" id="PF00288"/>
    </source>
</evidence>
<evidence type="ECO:0000256" key="5">
    <source>
        <dbReference type="SAM" id="MobiDB-lite"/>
    </source>
</evidence>
<name>A0A5C6FCA8_9BACT</name>
<proteinExistence type="predicted"/>
<protein>
    <recommendedName>
        <fullName evidence="10">GHMP kinase C-terminal domain-containing protein</fullName>
    </recommendedName>
</protein>
<keyword evidence="2" id="KW-0547">Nucleotide-binding</keyword>
<feature type="compositionally biased region" description="Polar residues" evidence="5">
    <location>
        <begin position="1"/>
        <end position="12"/>
    </location>
</feature>
<dbReference type="InterPro" id="IPR020568">
    <property type="entry name" value="Ribosomal_Su5_D2-typ_SF"/>
</dbReference>
<dbReference type="InterPro" id="IPR013750">
    <property type="entry name" value="GHMP_kinase_C_dom"/>
</dbReference>
<dbReference type="PIRSF" id="PIRSF004884">
    <property type="entry name" value="Sugar_kin_arch"/>
    <property type="match status" value="1"/>
</dbReference>
<feature type="domain" description="GHMP kinase C-terminal" evidence="7">
    <location>
        <begin position="233"/>
        <end position="313"/>
    </location>
</feature>
<evidence type="ECO:0000256" key="1">
    <source>
        <dbReference type="ARBA" id="ARBA00022679"/>
    </source>
</evidence>
<dbReference type="InterPro" id="IPR004422">
    <property type="entry name" value="RFAP_synthase"/>
</dbReference>
<evidence type="ECO:0000256" key="4">
    <source>
        <dbReference type="ARBA" id="ARBA00022840"/>
    </source>
</evidence>
<dbReference type="PANTHER" id="PTHR20861:SF1">
    <property type="entry name" value="HOMOSERINE KINASE"/>
    <property type="match status" value="1"/>
</dbReference>
<dbReference type="GO" id="GO:0016301">
    <property type="term" value="F:kinase activity"/>
    <property type="evidence" value="ECO:0007669"/>
    <property type="project" value="UniProtKB-KW"/>
</dbReference>
<evidence type="ECO:0008006" key="10">
    <source>
        <dbReference type="Google" id="ProtNLM"/>
    </source>
</evidence>
<organism evidence="8 9">
    <name type="scientific">Rubripirellula tenax</name>
    <dbReference type="NCBI Taxonomy" id="2528015"/>
    <lineage>
        <taxon>Bacteria</taxon>
        <taxon>Pseudomonadati</taxon>
        <taxon>Planctomycetota</taxon>
        <taxon>Planctomycetia</taxon>
        <taxon>Pirellulales</taxon>
        <taxon>Pirellulaceae</taxon>
        <taxon>Rubripirellula</taxon>
    </lineage>
</organism>
<dbReference type="Pfam" id="PF00288">
    <property type="entry name" value="GHMP_kinases_N"/>
    <property type="match status" value="1"/>
</dbReference>
<keyword evidence="1" id="KW-0808">Transferase</keyword>
<keyword evidence="4" id="KW-0067">ATP-binding</keyword>
<dbReference type="InterPro" id="IPR006204">
    <property type="entry name" value="GHMP_kinase_N_dom"/>
</dbReference>
<dbReference type="GO" id="GO:0005524">
    <property type="term" value="F:ATP binding"/>
    <property type="evidence" value="ECO:0007669"/>
    <property type="project" value="UniProtKB-KW"/>
</dbReference>
<dbReference type="Pfam" id="PF08544">
    <property type="entry name" value="GHMP_kinases_C"/>
    <property type="match status" value="1"/>
</dbReference>
<feature type="domain" description="GHMP kinase N-terminal" evidence="6">
    <location>
        <begin position="92"/>
        <end position="152"/>
    </location>
</feature>
<evidence type="ECO:0000259" key="7">
    <source>
        <dbReference type="Pfam" id="PF08544"/>
    </source>
</evidence>
<dbReference type="SUPFAM" id="SSF54211">
    <property type="entry name" value="Ribosomal protein S5 domain 2-like"/>
    <property type="match status" value="1"/>
</dbReference>
<evidence type="ECO:0000313" key="9">
    <source>
        <dbReference type="Proteomes" id="UP000318288"/>
    </source>
</evidence>
<evidence type="ECO:0000256" key="3">
    <source>
        <dbReference type="ARBA" id="ARBA00022777"/>
    </source>
</evidence>
<evidence type="ECO:0000256" key="2">
    <source>
        <dbReference type="ARBA" id="ARBA00022741"/>
    </source>
</evidence>
<gene>
    <name evidence="8" type="ORF">Poly51_18740</name>
</gene>
<comment type="caution">
    <text evidence="8">The sequence shown here is derived from an EMBL/GenBank/DDBJ whole genome shotgun (WGS) entry which is preliminary data.</text>
</comment>
<evidence type="ECO:0000313" key="8">
    <source>
        <dbReference type="EMBL" id="TWU59088.1"/>
    </source>
</evidence>
<reference evidence="8 9" key="1">
    <citation type="submission" date="2019-02" db="EMBL/GenBank/DDBJ databases">
        <title>Deep-cultivation of Planctomycetes and their phenomic and genomic characterization uncovers novel biology.</title>
        <authorList>
            <person name="Wiegand S."/>
            <person name="Jogler M."/>
            <person name="Boedeker C."/>
            <person name="Pinto D."/>
            <person name="Vollmers J."/>
            <person name="Rivas-Marin E."/>
            <person name="Kohn T."/>
            <person name="Peeters S.H."/>
            <person name="Heuer A."/>
            <person name="Rast P."/>
            <person name="Oberbeckmann S."/>
            <person name="Bunk B."/>
            <person name="Jeske O."/>
            <person name="Meyerdierks A."/>
            <person name="Storesund J.E."/>
            <person name="Kallscheuer N."/>
            <person name="Luecker S."/>
            <person name="Lage O.M."/>
            <person name="Pohl T."/>
            <person name="Merkel B.J."/>
            <person name="Hornburger P."/>
            <person name="Mueller R.-W."/>
            <person name="Bruemmer F."/>
            <person name="Labrenz M."/>
            <person name="Spormann A.M."/>
            <person name="Op Den Camp H."/>
            <person name="Overmann J."/>
            <person name="Amann R."/>
            <person name="Jetten M.S.M."/>
            <person name="Mascher T."/>
            <person name="Medema M.H."/>
            <person name="Devos D.P."/>
            <person name="Kaster A.-K."/>
            <person name="Ovreas L."/>
            <person name="Rohde M."/>
            <person name="Galperin M.Y."/>
            <person name="Jogler C."/>
        </authorList>
    </citation>
    <scope>NUCLEOTIDE SEQUENCE [LARGE SCALE GENOMIC DNA]</scope>
    <source>
        <strain evidence="8 9">Poly51</strain>
    </source>
</reference>